<name>G3B953_CANTC</name>
<dbReference type="RefSeq" id="XP_006688635.1">
    <property type="nucleotide sequence ID" value="XM_006688572.1"/>
</dbReference>
<evidence type="ECO:0000313" key="1">
    <source>
        <dbReference type="EMBL" id="EGV62465.1"/>
    </source>
</evidence>
<evidence type="ECO:0000313" key="2">
    <source>
        <dbReference type="Proteomes" id="UP000000707"/>
    </source>
</evidence>
<dbReference type="InterPro" id="IPR031342">
    <property type="entry name" value="Mug163-like"/>
</dbReference>
<dbReference type="OrthoDB" id="5329385at2759"/>
<dbReference type="AlphaFoldDB" id="G3B953"/>
<proteinExistence type="predicted"/>
<dbReference type="Pfam" id="PF17119">
    <property type="entry name" value="MMU163"/>
    <property type="match status" value="1"/>
</dbReference>
<gene>
    <name evidence="1" type="ORF">CANTEDRAFT_115930</name>
</gene>
<dbReference type="GeneID" id="18248086"/>
<dbReference type="STRING" id="590646.G3B953"/>
<reference evidence="1 2" key="1">
    <citation type="journal article" date="2011" name="Proc. Natl. Acad. Sci. U.S.A.">
        <title>Comparative genomics of xylose-fermenting fungi for enhanced biofuel production.</title>
        <authorList>
            <person name="Wohlbach D.J."/>
            <person name="Kuo A."/>
            <person name="Sato T.K."/>
            <person name="Potts K.M."/>
            <person name="Salamov A.A."/>
            <person name="LaButti K.M."/>
            <person name="Sun H."/>
            <person name="Clum A."/>
            <person name="Pangilinan J.L."/>
            <person name="Lindquist E.A."/>
            <person name="Lucas S."/>
            <person name="Lapidus A."/>
            <person name="Jin M."/>
            <person name="Gunawan C."/>
            <person name="Balan V."/>
            <person name="Dale B.E."/>
            <person name="Jeffries T.W."/>
            <person name="Zinkel R."/>
            <person name="Barry K.W."/>
            <person name="Grigoriev I.V."/>
            <person name="Gasch A.P."/>
        </authorList>
    </citation>
    <scope>NUCLEOTIDE SEQUENCE [LARGE SCALE GENOMIC DNA]</scope>
    <source>
        <strain evidence="2">ATCC 10573 / BCRC 21748 / CBS 615 / JCM 9827 / NBRC 10315 / NRRL Y-1498 / VKM Y-70</strain>
    </source>
</reference>
<dbReference type="KEGG" id="cten:18248086"/>
<sequence>MFKQSTVVLSDNISPQEQEKKANLGKTIEELKILIPNMLKKSLPKQLISPDILLRICPTHFDELNYFLPNIKGHVSYYTTLKTLQLVLTSIVLNPKVKLHIQSIKVMSPSESNIEFLCVFPHTTKIQVRWSTCNEGCPHLLEGTVPGVENSSNIVSTANAKLGSHSWAKVDASKFPKLNTAPDDLRVKSISQTISHLTAGLVGLSKAQNQMERVISGFFIFELNEDHSQIVVHTIEDVDIVEKSSTEEVGGLRIC</sequence>
<dbReference type="HOGENOM" id="CLU_068099_0_0_1"/>
<dbReference type="Proteomes" id="UP000000707">
    <property type="component" value="Unassembled WGS sequence"/>
</dbReference>
<organism evidence="2">
    <name type="scientific">Candida tenuis (strain ATCC 10573 / BCRC 21748 / CBS 615 / JCM 9827 / NBRC 10315 / NRRL Y-1498 / VKM Y-70)</name>
    <name type="common">Yeast</name>
    <name type="synonym">Yamadazyma tenuis</name>
    <dbReference type="NCBI Taxonomy" id="590646"/>
    <lineage>
        <taxon>Eukaryota</taxon>
        <taxon>Fungi</taxon>
        <taxon>Dikarya</taxon>
        <taxon>Ascomycota</taxon>
        <taxon>Saccharomycotina</taxon>
        <taxon>Pichiomycetes</taxon>
        <taxon>Debaryomycetaceae</taxon>
        <taxon>Yamadazyma</taxon>
    </lineage>
</organism>
<dbReference type="eggNOG" id="ENOG502S29P">
    <property type="taxonomic scope" value="Eukaryota"/>
</dbReference>
<protein>
    <submittedName>
        <fullName evidence="1">Uncharacterized protein</fullName>
    </submittedName>
</protein>
<dbReference type="EMBL" id="GL996527">
    <property type="protein sequence ID" value="EGV62465.1"/>
    <property type="molecule type" value="Genomic_DNA"/>
</dbReference>
<accession>G3B953</accession>
<keyword evidence="2" id="KW-1185">Reference proteome</keyword>